<dbReference type="InterPro" id="IPR018200">
    <property type="entry name" value="USP_CS"/>
</dbReference>
<keyword evidence="5" id="KW-1185">Reference proteome</keyword>
<dbReference type="InterPro" id="IPR003323">
    <property type="entry name" value="OTU_dom"/>
</dbReference>
<dbReference type="Gene3D" id="3.90.70.10">
    <property type="entry name" value="Cysteine proteinases"/>
    <property type="match status" value="2"/>
</dbReference>
<evidence type="ECO:0000313" key="5">
    <source>
        <dbReference type="Proteomes" id="UP000053660"/>
    </source>
</evidence>
<accession>A0A0B1TCK2</accession>
<protein>
    <submittedName>
        <fullName evidence="4">OTU-like cysteine protease</fullName>
    </submittedName>
</protein>
<proteinExistence type="predicted"/>
<evidence type="ECO:0000259" key="2">
    <source>
        <dbReference type="PROSITE" id="PS50235"/>
    </source>
</evidence>
<keyword evidence="4" id="KW-0645">Protease</keyword>
<dbReference type="AlphaFoldDB" id="A0A0B1TCK2"/>
<dbReference type="InterPro" id="IPR001394">
    <property type="entry name" value="Peptidase_C19_UCH"/>
</dbReference>
<organism evidence="4 5">
    <name type="scientific">Oesophagostomum dentatum</name>
    <name type="common">Nodular worm</name>
    <dbReference type="NCBI Taxonomy" id="61180"/>
    <lineage>
        <taxon>Eukaryota</taxon>
        <taxon>Metazoa</taxon>
        <taxon>Ecdysozoa</taxon>
        <taxon>Nematoda</taxon>
        <taxon>Chromadorea</taxon>
        <taxon>Rhabditida</taxon>
        <taxon>Rhabditina</taxon>
        <taxon>Rhabditomorpha</taxon>
        <taxon>Strongyloidea</taxon>
        <taxon>Strongylidae</taxon>
        <taxon>Oesophagostomum</taxon>
    </lineage>
</organism>
<dbReference type="CDD" id="cd02257">
    <property type="entry name" value="Peptidase_C19"/>
    <property type="match status" value="1"/>
</dbReference>
<feature type="region of interest" description="Disordered" evidence="1">
    <location>
        <begin position="296"/>
        <end position="341"/>
    </location>
</feature>
<feature type="domain" description="USP" evidence="2">
    <location>
        <begin position="1"/>
        <end position="714"/>
    </location>
</feature>
<dbReference type="PROSITE" id="PS00973">
    <property type="entry name" value="USP_2"/>
    <property type="match status" value="1"/>
</dbReference>
<feature type="compositionally biased region" description="Polar residues" evidence="1">
    <location>
        <begin position="325"/>
        <end position="335"/>
    </location>
</feature>
<evidence type="ECO:0000256" key="1">
    <source>
        <dbReference type="SAM" id="MobiDB-lite"/>
    </source>
</evidence>
<keyword evidence="4" id="KW-0378">Hydrolase</keyword>
<sequence length="721" mass="79960">MIENALAREEIEYKCDNCGTGAGFISRAFATLPQSLIVVVKRYRFGEAGGSKVEERIGVSRELFLKNLFVDSEVKKREGVARRSLSESVEPLVGNPQENGRSDDSGVSSEVESVATTCEEASQKSDSVASSNGLASSVNDEKIEIVFDSTLSSKKVEECERARSVADSRMQNDKDISVVFPPASTSKEQPHVQTPGRSSSADYHEKSEQPCGFSRLALSPLKMNRSTSGKDEKISESFGAPRKVKILENVGVDSTADSSTSDCLVIDDQEKENSLLSPLKLGAEAGAAVIKQSGGYLKETTPDTESARSGDGSTASREVADIPNDTASASTQSEDNILEKDVNSLKLTDTVDVPNKRARIESTSEAVESLSSHSAIEPSTSYARQITEPLRPSSRIPSKLPQLPATPEQISVIGEVEEKVALVFRPVDEDRQKRWCERFGLKYVGSSERRKRIFGREIEFSIRDIPQSCEVRGDGNCLFRTLCWWITGGSERDHLLLREKMLQLVSFMRKYRSNFSSLLLSQQDMDTHLERMSQDGEWGTQVELAAAACWLKVNIYTFLEGKWLRYRPLFRWNSDGSTPIPLSRSDCNDDRGAIFICNASGCHFQPATSVEPHMTRRNLRPRKDREFVKDISPVHGTPEPPYVFNAADGPVYSLSAVICHHGDSLLTGHYSTFALDVTRREWLDCNDHIITKVSEVEVIDNSSSSGYIFIYNRVEDPLSRL</sequence>
<feature type="compositionally biased region" description="Polar residues" evidence="1">
    <location>
        <begin position="115"/>
        <end position="134"/>
    </location>
</feature>
<reference evidence="4 5" key="1">
    <citation type="submission" date="2014-03" db="EMBL/GenBank/DDBJ databases">
        <title>Draft genome of the hookworm Oesophagostomum dentatum.</title>
        <authorList>
            <person name="Mitreva M."/>
        </authorList>
    </citation>
    <scope>NUCLEOTIDE SEQUENCE [LARGE SCALE GENOMIC DNA]</scope>
    <source>
        <strain evidence="4 5">OD-Hann</strain>
    </source>
</reference>
<dbReference type="PANTHER" id="PTHR12419">
    <property type="entry name" value="OTU DOMAIN CONTAINING PROTEIN"/>
    <property type="match status" value="1"/>
</dbReference>
<dbReference type="InterPro" id="IPR038765">
    <property type="entry name" value="Papain-like_cys_pep_sf"/>
</dbReference>
<dbReference type="SUPFAM" id="SSF54001">
    <property type="entry name" value="Cysteine proteinases"/>
    <property type="match status" value="2"/>
</dbReference>
<dbReference type="PANTHER" id="PTHR12419:SF7">
    <property type="entry name" value="OTU DOMAIN-CONTAINING PROTEIN 3"/>
    <property type="match status" value="1"/>
</dbReference>
<dbReference type="OrthoDB" id="5813749at2759"/>
<feature type="region of interest" description="Disordered" evidence="1">
    <location>
        <begin position="85"/>
        <end position="134"/>
    </location>
</feature>
<feature type="region of interest" description="Disordered" evidence="1">
    <location>
        <begin position="180"/>
        <end position="236"/>
    </location>
</feature>
<dbReference type="GO" id="GO:0016579">
    <property type="term" value="P:protein deubiquitination"/>
    <property type="evidence" value="ECO:0007669"/>
    <property type="project" value="InterPro"/>
</dbReference>
<dbReference type="PROSITE" id="PS50802">
    <property type="entry name" value="OTU"/>
    <property type="match status" value="1"/>
</dbReference>
<dbReference type="GO" id="GO:0004843">
    <property type="term" value="F:cysteine-type deubiquitinase activity"/>
    <property type="evidence" value="ECO:0007669"/>
    <property type="project" value="InterPro"/>
</dbReference>
<gene>
    <name evidence="4" type="ORF">OESDEN_05055</name>
</gene>
<dbReference type="Pfam" id="PF00443">
    <property type="entry name" value="UCH"/>
    <property type="match status" value="1"/>
</dbReference>
<dbReference type="Proteomes" id="UP000053660">
    <property type="component" value="Unassembled WGS sequence"/>
</dbReference>
<dbReference type="EMBL" id="KN550113">
    <property type="protein sequence ID" value="KHJ95009.1"/>
    <property type="molecule type" value="Genomic_DNA"/>
</dbReference>
<dbReference type="PROSITE" id="PS50235">
    <property type="entry name" value="USP_3"/>
    <property type="match status" value="1"/>
</dbReference>
<feature type="domain" description="OTU" evidence="3">
    <location>
        <begin position="466"/>
        <end position="610"/>
    </location>
</feature>
<feature type="compositionally biased region" description="Polar residues" evidence="1">
    <location>
        <begin position="183"/>
        <end position="201"/>
    </location>
</feature>
<evidence type="ECO:0000313" key="4">
    <source>
        <dbReference type="EMBL" id="KHJ95009.1"/>
    </source>
</evidence>
<dbReference type="InterPro" id="IPR028889">
    <property type="entry name" value="USP"/>
</dbReference>
<feature type="compositionally biased region" description="Low complexity" evidence="1">
    <location>
        <begin position="105"/>
        <end position="114"/>
    </location>
</feature>
<dbReference type="InterPro" id="IPR050704">
    <property type="entry name" value="Peptidase_C85-like"/>
</dbReference>
<dbReference type="GO" id="GO:0006508">
    <property type="term" value="P:proteolysis"/>
    <property type="evidence" value="ECO:0007669"/>
    <property type="project" value="UniProtKB-KW"/>
</dbReference>
<dbReference type="CDD" id="cd22755">
    <property type="entry name" value="OTU_CeDUB-like"/>
    <property type="match status" value="1"/>
</dbReference>
<name>A0A0B1TCK2_OESDE</name>
<dbReference type="Gene3D" id="3.90.70.80">
    <property type="match status" value="1"/>
</dbReference>
<evidence type="ECO:0000259" key="3">
    <source>
        <dbReference type="PROSITE" id="PS50802"/>
    </source>
</evidence>